<organism evidence="2 3">
    <name type="scientific">Rhodococcus triatomae</name>
    <dbReference type="NCBI Taxonomy" id="300028"/>
    <lineage>
        <taxon>Bacteria</taxon>
        <taxon>Bacillati</taxon>
        <taxon>Actinomycetota</taxon>
        <taxon>Actinomycetes</taxon>
        <taxon>Mycobacteriales</taxon>
        <taxon>Nocardiaceae</taxon>
        <taxon>Rhodococcus</taxon>
    </lineage>
</organism>
<protein>
    <recommendedName>
        <fullName evidence="4">DUF3558 domain-containing protein</fullName>
    </recommendedName>
</protein>
<keyword evidence="1" id="KW-0732">Signal</keyword>
<evidence type="ECO:0008006" key="4">
    <source>
        <dbReference type="Google" id="ProtNLM"/>
    </source>
</evidence>
<dbReference type="Pfam" id="PF12079">
    <property type="entry name" value="DUF3558"/>
    <property type="match status" value="1"/>
</dbReference>
<dbReference type="RefSeq" id="WP_169847110.1">
    <property type="nucleotide sequence ID" value="NZ_CP048813.1"/>
</dbReference>
<dbReference type="AlphaFoldDB" id="A0A1G8EWA7"/>
<evidence type="ECO:0000256" key="1">
    <source>
        <dbReference type="SAM" id="SignalP"/>
    </source>
</evidence>
<feature type="signal peptide" evidence="1">
    <location>
        <begin position="1"/>
        <end position="25"/>
    </location>
</feature>
<keyword evidence="3" id="KW-1185">Reference proteome</keyword>
<name>A0A1G8EWA7_9NOCA</name>
<evidence type="ECO:0000313" key="3">
    <source>
        <dbReference type="Proteomes" id="UP000183263"/>
    </source>
</evidence>
<gene>
    <name evidence="2" type="ORF">SAMN05444695_10385</name>
</gene>
<evidence type="ECO:0000313" key="2">
    <source>
        <dbReference type="EMBL" id="SDH74130.1"/>
    </source>
</evidence>
<feature type="chain" id="PRO_5039252897" description="DUF3558 domain-containing protein" evidence="1">
    <location>
        <begin position="26"/>
        <end position="180"/>
    </location>
</feature>
<dbReference type="InterPro" id="IPR024520">
    <property type="entry name" value="DUF3558"/>
</dbReference>
<dbReference type="PROSITE" id="PS51257">
    <property type="entry name" value="PROKAR_LIPOPROTEIN"/>
    <property type="match status" value="1"/>
</dbReference>
<accession>A0A1G8EWA7</accession>
<reference evidence="2 3" key="1">
    <citation type="submission" date="2016-10" db="EMBL/GenBank/DDBJ databases">
        <authorList>
            <person name="de Groot N.N."/>
        </authorList>
    </citation>
    <scope>NUCLEOTIDE SEQUENCE [LARGE SCALE GENOMIC DNA]</scope>
    <source>
        <strain evidence="2 3">DSM 44892</strain>
    </source>
</reference>
<dbReference type="Proteomes" id="UP000183263">
    <property type="component" value="Unassembled WGS sequence"/>
</dbReference>
<dbReference type="EMBL" id="FNDN01000003">
    <property type="protein sequence ID" value="SDH74130.1"/>
    <property type="molecule type" value="Genomic_DNA"/>
</dbReference>
<proteinExistence type="predicted"/>
<sequence>MSRHSYRKPLIAATIALAATLTACGEPSTENGAGGTLTTPNKNEGLFDPCSIPDDALAAAGLDPATEDAGFFGVQRTGWEVCGWTGSWFFIDVLSTSHTFDDVKNNPANTDLAPVDLPGREAVSFRHVSDDDAEVCDVAFPSSSGTITVRSYKKGSEAAEESLCELALDYAHTFDEHLPR</sequence>